<dbReference type="AlphaFoldDB" id="A0A1D1VK36"/>
<reference evidence="1 2" key="1">
    <citation type="journal article" date="2016" name="Nat. Commun.">
        <title>Extremotolerant tardigrade genome and improved radiotolerance of human cultured cells by tardigrade-unique protein.</title>
        <authorList>
            <person name="Hashimoto T."/>
            <person name="Horikawa D.D."/>
            <person name="Saito Y."/>
            <person name="Kuwahara H."/>
            <person name="Kozuka-Hata H."/>
            <person name="Shin-I T."/>
            <person name="Minakuchi Y."/>
            <person name="Ohishi K."/>
            <person name="Motoyama A."/>
            <person name="Aizu T."/>
            <person name="Enomoto A."/>
            <person name="Kondo K."/>
            <person name="Tanaka S."/>
            <person name="Hara Y."/>
            <person name="Koshikawa S."/>
            <person name="Sagara H."/>
            <person name="Miura T."/>
            <person name="Yokobori S."/>
            <person name="Miyagawa K."/>
            <person name="Suzuki Y."/>
            <person name="Kubo T."/>
            <person name="Oyama M."/>
            <person name="Kohara Y."/>
            <person name="Fujiyama A."/>
            <person name="Arakawa K."/>
            <person name="Katayama T."/>
            <person name="Toyoda A."/>
            <person name="Kunieda T."/>
        </authorList>
    </citation>
    <scope>NUCLEOTIDE SEQUENCE [LARGE SCALE GENOMIC DNA]</scope>
    <source>
        <strain evidence="1 2">YOKOZUNA-1</strain>
    </source>
</reference>
<keyword evidence="2" id="KW-1185">Reference proteome</keyword>
<organism evidence="1 2">
    <name type="scientific">Ramazzottius varieornatus</name>
    <name type="common">Water bear</name>
    <name type="synonym">Tardigrade</name>
    <dbReference type="NCBI Taxonomy" id="947166"/>
    <lineage>
        <taxon>Eukaryota</taxon>
        <taxon>Metazoa</taxon>
        <taxon>Ecdysozoa</taxon>
        <taxon>Tardigrada</taxon>
        <taxon>Eutardigrada</taxon>
        <taxon>Parachela</taxon>
        <taxon>Hypsibioidea</taxon>
        <taxon>Ramazzottiidae</taxon>
        <taxon>Ramazzottius</taxon>
    </lineage>
</organism>
<protein>
    <submittedName>
        <fullName evidence="1">Uncharacterized protein</fullName>
    </submittedName>
</protein>
<proteinExistence type="predicted"/>
<evidence type="ECO:0000313" key="2">
    <source>
        <dbReference type="Proteomes" id="UP000186922"/>
    </source>
</evidence>
<dbReference type="EMBL" id="BDGG01000005">
    <property type="protein sequence ID" value="GAU98858.1"/>
    <property type="molecule type" value="Genomic_DNA"/>
</dbReference>
<sequence>MKIAMNIALIFGQVEICEQRTFISEGGSKDVSVQSLATSRLFVLVSEFGMYVSVKYFIDTPSVRVLSNNFITSYQDGK</sequence>
<comment type="caution">
    <text evidence="1">The sequence shown here is derived from an EMBL/GenBank/DDBJ whole genome shotgun (WGS) entry which is preliminary data.</text>
</comment>
<evidence type="ECO:0000313" key="1">
    <source>
        <dbReference type="EMBL" id="GAU98858.1"/>
    </source>
</evidence>
<name>A0A1D1VK36_RAMVA</name>
<dbReference type="Proteomes" id="UP000186922">
    <property type="component" value="Unassembled WGS sequence"/>
</dbReference>
<gene>
    <name evidence="1" type="primary">RvY_09945-1</name>
    <name evidence="1" type="synonym">RvY_09945.1</name>
    <name evidence="1" type="ORF">RvY_09945</name>
</gene>
<accession>A0A1D1VK36</accession>